<reference evidence="2" key="1">
    <citation type="submission" date="2016-05" db="EMBL/GenBank/DDBJ databases">
        <authorList>
            <person name="Lavstsen T."/>
            <person name="Jespersen J.S."/>
        </authorList>
    </citation>
    <scope>NUCLEOTIDE SEQUENCE</scope>
    <source>
        <tissue evidence="2">Brain</tissue>
    </source>
</reference>
<gene>
    <name evidence="2" type="primary">Nfu_g_1_007331</name>
</gene>
<organism evidence="2">
    <name type="scientific">Nothobranchius kadleci</name>
    <name type="common">African annual killifish</name>
    <dbReference type="NCBI Taxonomy" id="1051664"/>
    <lineage>
        <taxon>Eukaryota</taxon>
        <taxon>Metazoa</taxon>
        <taxon>Chordata</taxon>
        <taxon>Craniata</taxon>
        <taxon>Vertebrata</taxon>
        <taxon>Euteleostomi</taxon>
        <taxon>Actinopterygii</taxon>
        <taxon>Neopterygii</taxon>
        <taxon>Teleostei</taxon>
        <taxon>Neoteleostei</taxon>
        <taxon>Acanthomorphata</taxon>
        <taxon>Ovalentaria</taxon>
        <taxon>Atherinomorphae</taxon>
        <taxon>Cyprinodontiformes</taxon>
        <taxon>Nothobranchiidae</taxon>
        <taxon>Nothobranchius</taxon>
    </lineage>
</organism>
<name>A0A1A8CM33_NOTKA</name>
<protein>
    <submittedName>
        <fullName evidence="2">Uncharacterized protein</fullName>
    </submittedName>
</protein>
<sequence length="37" mass="4194">WRTGPEPIDDSNQGASSDVYPVPGKRRRIRGKRAEIQ</sequence>
<accession>A0A1A8CM33</accession>
<evidence type="ECO:0000256" key="1">
    <source>
        <dbReference type="SAM" id="MobiDB-lite"/>
    </source>
</evidence>
<evidence type="ECO:0000313" key="2">
    <source>
        <dbReference type="EMBL" id="SBP79815.1"/>
    </source>
</evidence>
<dbReference type="EMBL" id="HADZ01015874">
    <property type="protein sequence ID" value="SBP79815.1"/>
    <property type="molecule type" value="Transcribed_RNA"/>
</dbReference>
<feature type="non-terminal residue" evidence="2">
    <location>
        <position position="37"/>
    </location>
</feature>
<feature type="non-terminal residue" evidence="2">
    <location>
        <position position="1"/>
    </location>
</feature>
<proteinExistence type="predicted"/>
<reference evidence="2" key="2">
    <citation type="submission" date="2016-06" db="EMBL/GenBank/DDBJ databases">
        <title>The genome of a short-lived fish provides insights into sex chromosome evolution and the genetic control of aging.</title>
        <authorList>
            <person name="Reichwald K."/>
            <person name="Felder M."/>
            <person name="Petzold A."/>
            <person name="Koch P."/>
            <person name="Groth M."/>
            <person name="Platzer M."/>
        </authorList>
    </citation>
    <scope>NUCLEOTIDE SEQUENCE</scope>
    <source>
        <tissue evidence="2">Brain</tissue>
    </source>
</reference>
<feature type="region of interest" description="Disordered" evidence="1">
    <location>
        <begin position="1"/>
        <end position="37"/>
    </location>
</feature>
<dbReference type="AlphaFoldDB" id="A0A1A8CM33"/>